<organism evidence="11 12">
    <name type="scientific">Collinsella acetigenes</name>
    <dbReference type="NCBI Taxonomy" id="2713419"/>
    <lineage>
        <taxon>Bacteria</taxon>
        <taxon>Bacillati</taxon>
        <taxon>Actinomycetota</taxon>
        <taxon>Coriobacteriia</taxon>
        <taxon>Coriobacteriales</taxon>
        <taxon>Coriobacteriaceae</taxon>
        <taxon>Collinsella</taxon>
    </lineage>
</organism>
<keyword evidence="12" id="KW-1185">Reference proteome</keyword>
<dbReference type="GO" id="GO:0005886">
    <property type="term" value="C:plasma membrane"/>
    <property type="evidence" value="ECO:0007669"/>
    <property type="project" value="TreeGrafter"/>
</dbReference>
<dbReference type="Gene3D" id="1.10.1750.10">
    <property type="match status" value="1"/>
</dbReference>
<dbReference type="SUPFAM" id="SSF48295">
    <property type="entry name" value="TrpR-like"/>
    <property type="match status" value="1"/>
</dbReference>
<dbReference type="SMART" id="SM00760">
    <property type="entry name" value="Bac_DnaA_C"/>
    <property type="match status" value="1"/>
</dbReference>
<dbReference type="GO" id="GO:0005524">
    <property type="term" value="F:ATP binding"/>
    <property type="evidence" value="ECO:0007669"/>
    <property type="project" value="UniProtKB-KW"/>
</dbReference>
<dbReference type="InterPro" id="IPR027417">
    <property type="entry name" value="P-loop_NTPase"/>
</dbReference>
<dbReference type="GO" id="GO:0008289">
    <property type="term" value="F:lipid binding"/>
    <property type="evidence" value="ECO:0007669"/>
    <property type="project" value="UniProtKB-KW"/>
</dbReference>
<dbReference type="Gene3D" id="3.40.50.300">
    <property type="entry name" value="P-loop containing nucleotide triphosphate hydrolases"/>
    <property type="match status" value="1"/>
</dbReference>
<accession>A0A7X9YI18</accession>
<name>A0A7X9YI18_9ACTN</name>
<evidence type="ECO:0000313" key="11">
    <source>
        <dbReference type="EMBL" id="NMF54738.1"/>
    </source>
</evidence>
<dbReference type="Pfam" id="PF08299">
    <property type="entry name" value="Bac_DnaA_C"/>
    <property type="match status" value="1"/>
</dbReference>
<proteinExistence type="inferred from homology"/>
<protein>
    <recommendedName>
        <fullName evidence="7">Chromosomal replication initiator protein DnaA</fullName>
    </recommendedName>
</protein>
<dbReference type="InterPro" id="IPR018312">
    <property type="entry name" value="Chromosome_initiator_DnaA_CS"/>
</dbReference>
<dbReference type="AlphaFoldDB" id="A0A7X9YI18"/>
<keyword evidence="6 7" id="KW-0238">DNA-binding</keyword>
<gene>
    <name evidence="11" type="ORF">HF320_00060</name>
</gene>
<dbReference type="PANTHER" id="PTHR30050">
    <property type="entry name" value="CHROMOSOMAL REPLICATION INITIATOR PROTEIN DNAA"/>
    <property type="match status" value="1"/>
</dbReference>
<feature type="region of interest" description="Disordered" evidence="9">
    <location>
        <begin position="129"/>
        <end position="153"/>
    </location>
</feature>
<dbReference type="InterPro" id="IPR020591">
    <property type="entry name" value="Chromosome_initiator_DnaA-like"/>
</dbReference>
<keyword evidence="4 7" id="KW-0067">ATP-binding</keyword>
<dbReference type="EMBL" id="JABBCP010000001">
    <property type="protein sequence ID" value="NMF54738.1"/>
    <property type="molecule type" value="Genomic_DNA"/>
</dbReference>
<sequence>MDNEAQILLDDIISFCQRDGLDTRLINMLGQSIPVSLDDESLTLQVPSRFASTYLLKQQETIERYLEEITFAPMALRVEVPAMPAPAQVQPPVPQASAQAAYSPAAADAAQEANASSKSVENRSFTAQASAFSDIPMPHRTNRDAEPTSVKVNNTMTPEMFQRMMSSMKQQETAPVASRETTPVEKPQQAKTIEPAAGINSKFTFDTFVPGVENRHAYQSALRFTASVEVPGECTSLFIYGKSGLGKTHLLFAIKNFLAVDKPEITVKYANSQTYIDDFINEVAKQKNDGHSILREYHEANVLIIDDIQNIIGKQASIDYFFSLMDEYIRENKKIVIASDRAPKDLGMDERLTSRFSSGMLCLISEPGFEMKYLILQNYCKRMASNTHELPAAGAPSIFSNLQMHEGHLTEDHLKHMAEVSGNNIRELESFCERCASLSYEKEQAGKELSAEDIDAVANEYFDTARKVIAPKTVQSVVEGYYNISHEDMIGRKRQKTIAFARHVAIYLVNDMCDVKSQAALGAVFGRDHATIVHSISVVEGKLREDANFGEELAQLKNKIILKS</sequence>
<keyword evidence="1" id="KW-0963">Cytoplasm</keyword>
<dbReference type="Proteomes" id="UP000546970">
    <property type="component" value="Unassembled WGS sequence"/>
</dbReference>
<evidence type="ECO:0000256" key="5">
    <source>
        <dbReference type="ARBA" id="ARBA00023121"/>
    </source>
</evidence>
<dbReference type="PRINTS" id="PR00051">
    <property type="entry name" value="DNAA"/>
</dbReference>
<dbReference type="Pfam" id="PF00308">
    <property type="entry name" value="Bac_DnaA"/>
    <property type="match status" value="1"/>
</dbReference>
<dbReference type="GO" id="GO:0003688">
    <property type="term" value="F:DNA replication origin binding"/>
    <property type="evidence" value="ECO:0007669"/>
    <property type="project" value="InterPro"/>
</dbReference>
<dbReference type="InterPro" id="IPR013317">
    <property type="entry name" value="DnaA_dom"/>
</dbReference>
<evidence type="ECO:0000256" key="3">
    <source>
        <dbReference type="ARBA" id="ARBA00022741"/>
    </source>
</evidence>
<evidence type="ECO:0000256" key="6">
    <source>
        <dbReference type="ARBA" id="ARBA00023125"/>
    </source>
</evidence>
<comment type="similarity">
    <text evidence="8">Belongs to the DnaA family.</text>
</comment>
<keyword evidence="5" id="KW-0446">Lipid-binding</keyword>
<evidence type="ECO:0000256" key="7">
    <source>
        <dbReference type="RuleBase" id="RU000577"/>
    </source>
</evidence>
<evidence type="ECO:0000256" key="4">
    <source>
        <dbReference type="ARBA" id="ARBA00022840"/>
    </source>
</evidence>
<evidence type="ECO:0000256" key="2">
    <source>
        <dbReference type="ARBA" id="ARBA00022705"/>
    </source>
</evidence>
<keyword evidence="2 7" id="KW-0235">DNA replication</keyword>
<dbReference type="InterPro" id="IPR013159">
    <property type="entry name" value="DnaA_C"/>
</dbReference>
<evidence type="ECO:0000313" key="12">
    <source>
        <dbReference type="Proteomes" id="UP000546970"/>
    </source>
</evidence>
<dbReference type="InterPro" id="IPR010921">
    <property type="entry name" value="Trp_repressor/repl_initiator"/>
</dbReference>
<dbReference type="RefSeq" id="WP_169276545.1">
    <property type="nucleotide sequence ID" value="NZ_JABBCP010000001.1"/>
</dbReference>
<dbReference type="GO" id="GO:0006275">
    <property type="term" value="P:regulation of DNA replication"/>
    <property type="evidence" value="ECO:0007669"/>
    <property type="project" value="InterPro"/>
</dbReference>
<comment type="caution">
    <text evidence="11">The sequence shown here is derived from an EMBL/GenBank/DDBJ whole genome shotgun (WGS) entry which is preliminary data.</text>
</comment>
<keyword evidence="3 7" id="KW-0547">Nucleotide-binding</keyword>
<evidence type="ECO:0000256" key="8">
    <source>
        <dbReference type="RuleBase" id="RU004227"/>
    </source>
</evidence>
<dbReference type="PROSITE" id="PS01008">
    <property type="entry name" value="DNAA"/>
    <property type="match status" value="1"/>
</dbReference>
<evidence type="ECO:0000256" key="1">
    <source>
        <dbReference type="ARBA" id="ARBA00022490"/>
    </source>
</evidence>
<dbReference type="PANTHER" id="PTHR30050:SF2">
    <property type="entry name" value="CHROMOSOMAL REPLICATION INITIATOR PROTEIN DNAA"/>
    <property type="match status" value="1"/>
</dbReference>
<feature type="domain" description="Chromosomal replication initiator DnaA C-terminal" evidence="10">
    <location>
        <begin position="470"/>
        <end position="539"/>
    </location>
</feature>
<comment type="function">
    <text evidence="7">Plays an essential role in the initiation and regulation of chromosomal replication. ATP-DnaA binds to the origin of replication (oriC) to initiate formation of the DNA replication initiation complex once per cell cycle. Binds the DnaA box (a 9 base pair repeat at the origin) and separates the double-stranded (ds)DNA. Forms a right-handed helical filament on oriC DNA; dsDNA binds to the exterior of the filament while single-stranded (ss)DNA is stabiized in the filament's interior. The ATP-DnaA-oriC complex binds and stabilizes one strand of the AT-rich DNA unwinding element (DUE), permitting loading of DNA polymerase. After initiation quickly degrades to an ADP-DnaA complex that is not apt for DNA replication. Binds acidic phospholipids.</text>
</comment>
<dbReference type="CDD" id="cd00009">
    <property type="entry name" value="AAA"/>
    <property type="match status" value="1"/>
</dbReference>
<dbReference type="CDD" id="cd06571">
    <property type="entry name" value="Bac_DnaA_C"/>
    <property type="match status" value="1"/>
</dbReference>
<evidence type="ECO:0000256" key="9">
    <source>
        <dbReference type="SAM" id="MobiDB-lite"/>
    </source>
</evidence>
<dbReference type="GO" id="GO:0006270">
    <property type="term" value="P:DNA replication initiation"/>
    <property type="evidence" value="ECO:0007669"/>
    <property type="project" value="InterPro"/>
</dbReference>
<evidence type="ECO:0000259" key="10">
    <source>
        <dbReference type="SMART" id="SM00760"/>
    </source>
</evidence>
<reference evidence="11 12" key="1">
    <citation type="submission" date="2020-04" db="EMBL/GenBank/DDBJ databases">
        <title>Collinsella sp. KGMB02528 nov., an anaerobic actinobacterium isolated from human feces.</title>
        <authorList>
            <person name="Han K.-I."/>
            <person name="Eom M.K."/>
            <person name="Kim J.-S."/>
            <person name="Lee K.C."/>
            <person name="Suh M.K."/>
            <person name="Park S.-H."/>
            <person name="Lee J.H."/>
            <person name="Kang S.W."/>
            <person name="Park J.-E."/>
            <person name="Oh B.S."/>
            <person name="Yu S.Y."/>
            <person name="Choi S.-H."/>
            <person name="Lee D.H."/>
            <person name="Yoon H."/>
            <person name="Kim B.-Y."/>
            <person name="Lee J.H."/>
            <person name="Lee J.-S."/>
        </authorList>
    </citation>
    <scope>NUCLEOTIDE SEQUENCE [LARGE SCALE GENOMIC DNA]</scope>
    <source>
        <strain evidence="11 12">KGMB02528</strain>
    </source>
</reference>
<dbReference type="SUPFAM" id="SSF52540">
    <property type="entry name" value="P-loop containing nucleoside triphosphate hydrolases"/>
    <property type="match status" value="1"/>
</dbReference>